<evidence type="ECO:0000256" key="2">
    <source>
        <dbReference type="ARBA" id="ARBA00004496"/>
    </source>
</evidence>
<evidence type="ECO:0000256" key="6">
    <source>
        <dbReference type="ARBA" id="ARBA00023242"/>
    </source>
</evidence>
<protein>
    <recommendedName>
        <fullName evidence="8">Nitroreductase domain-containing protein</fullName>
    </recommendedName>
</protein>
<accession>A0A0J9W6B3</accession>
<evidence type="ECO:0000256" key="7">
    <source>
        <dbReference type="SAM" id="MobiDB-lite"/>
    </source>
</evidence>
<dbReference type="PANTHER" id="PTHR43035">
    <property type="entry name" value="FATTY ACID REPRESSION MUTANT PROTEIN 2-RELATED"/>
    <property type="match status" value="1"/>
</dbReference>
<dbReference type="GeneID" id="28957000"/>
<dbReference type="GO" id="GO:0005737">
    <property type="term" value="C:cytoplasm"/>
    <property type="evidence" value="ECO:0007669"/>
    <property type="project" value="UniProtKB-SubCell"/>
</dbReference>
<comment type="similarity">
    <text evidence="3">Belongs to the nitroreductase family.</text>
</comment>
<keyword evidence="6" id="KW-0539">Nucleus</keyword>
<dbReference type="GO" id="GO:0016491">
    <property type="term" value="F:oxidoreductase activity"/>
    <property type="evidence" value="ECO:0007669"/>
    <property type="project" value="UniProtKB-KW"/>
</dbReference>
<dbReference type="CDD" id="cd02140">
    <property type="entry name" value="Frm2-like"/>
    <property type="match status" value="1"/>
</dbReference>
<evidence type="ECO:0000259" key="8">
    <source>
        <dbReference type="Pfam" id="PF00881"/>
    </source>
</evidence>
<dbReference type="RefSeq" id="XP_018255876.1">
    <property type="nucleotide sequence ID" value="XM_018395664.1"/>
</dbReference>
<gene>
    <name evidence="9" type="ORF">FOXG_15572</name>
    <name evidence="10" type="ORF">FOXG_16031</name>
</gene>
<dbReference type="VEuPathDB" id="FungiDB:FOXG_15572"/>
<feature type="domain" description="Nitroreductase" evidence="8">
    <location>
        <begin position="64"/>
        <end position="230"/>
    </location>
</feature>
<dbReference type="KEGG" id="fox:FOXG_16031"/>
<dbReference type="SUPFAM" id="SSF55469">
    <property type="entry name" value="FMN-dependent nitroreductase-like"/>
    <property type="match status" value="1"/>
</dbReference>
<dbReference type="Proteomes" id="UP000009097">
    <property type="component" value="Unassembled WGS sequence"/>
</dbReference>
<proteinExistence type="inferred from homology"/>
<dbReference type="Gene3D" id="3.40.109.10">
    <property type="entry name" value="NADH Oxidase"/>
    <property type="match status" value="1"/>
</dbReference>
<sequence>MTSKVPRSSATTPCEFGEHPLPEQKCAGSGKPHLRSSSNQRFSSLRSHQGYGWGEALYLEAVHNRRSIYQLKRSSPISDDVIEEIIHQAIEDVPSSFNSQSTRLVVLLKEDHHKFWNIVLECLKAIVPADSWPKTEKRITGFRDAYGSVLFYEDPKVISELKVKFAIYADRFPLWSKHTSGMHQLAIWTALEAEGFGANLQHYTPLPDERAAEVWNIPKEWQLKAQLVFGAYEPDVREKLPKKTQQPIEKRLFIHGK</sequence>
<dbReference type="FunFam" id="3.40.109.10:FF:000001">
    <property type="entry name" value="Nitroreductase family"/>
    <property type="match status" value="1"/>
</dbReference>
<dbReference type="InterPro" id="IPR000415">
    <property type="entry name" value="Nitroreductase-like"/>
</dbReference>
<evidence type="ECO:0000313" key="10">
    <source>
        <dbReference type="EMBL" id="KNB18345.1"/>
    </source>
</evidence>
<comment type="subcellular location">
    <subcellularLocation>
        <location evidence="2">Cytoplasm</location>
    </subcellularLocation>
    <subcellularLocation>
        <location evidence="1">Nucleus</location>
    </subcellularLocation>
</comment>
<dbReference type="PANTHER" id="PTHR43035:SF1">
    <property type="entry name" value="FATTY ACID REPRESSION MUTANT PROTEIN 2-RELATED"/>
    <property type="match status" value="1"/>
</dbReference>
<dbReference type="VEuPathDB" id="FungiDB:FOXG_16031"/>
<evidence type="ECO:0000256" key="3">
    <source>
        <dbReference type="ARBA" id="ARBA00007118"/>
    </source>
</evidence>
<evidence type="ECO:0000256" key="5">
    <source>
        <dbReference type="ARBA" id="ARBA00023002"/>
    </source>
</evidence>
<evidence type="ECO:0000313" key="11">
    <source>
        <dbReference type="Proteomes" id="UP000009097"/>
    </source>
</evidence>
<organism evidence="10 11">
    <name type="scientific">Fusarium oxysporum f. sp. lycopersici (strain 4287 / CBS 123668 / FGSC 9935 / NRRL 34936)</name>
    <name type="common">Fusarium vascular wilt of tomato</name>
    <dbReference type="NCBI Taxonomy" id="426428"/>
    <lineage>
        <taxon>Eukaryota</taxon>
        <taxon>Fungi</taxon>
        <taxon>Dikarya</taxon>
        <taxon>Ascomycota</taxon>
        <taxon>Pezizomycotina</taxon>
        <taxon>Sordariomycetes</taxon>
        <taxon>Hypocreomycetidae</taxon>
        <taxon>Hypocreales</taxon>
        <taxon>Nectriaceae</taxon>
        <taxon>Fusarium</taxon>
        <taxon>Fusarium oxysporum species complex</taxon>
    </lineage>
</organism>
<name>A0A0J9W6B3_FUSO4</name>
<dbReference type="KEGG" id="fox:FOXG_15572"/>
<dbReference type="GO" id="GO:0034599">
    <property type="term" value="P:cellular response to oxidative stress"/>
    <property type="evidence" value="ECO:0007669"/>
    <property type="project" value="InterPro"/>
</dbReference>
<keyword evidence="5" id="KW-0560">Oxidoreductase</keyword>
<dbReference type="EMBL" id="DS231725">
    <property type="protein sequence ID" value="KNB18345.1"/>
    <property type="molecule type" value="Genomic_DNA"/>
</dbReference>
<feature type="compositionally biased region" description="Polar residues" evidence="7">
    <location>
        <begin position="1"/>
        <end position="12"/>
    </location>
</feature>
<reference evidence="10" key="2">
    <citation type="journal article" date="2010" name="Nature">
        <title>Comparative genomics reveals mobile pathogenicity chromosomes in Fusarium.</title>
        <authorList>
            <person name="Ma L.J."/>
            <person name="van der Does H.C."/>
            <person name="Borkovich K.A."/>
            <person name="Coleman J.J."/>
            <person name="Daboussi M.J."/>
            <person name="Di Pietro A."/>
            <person name="Dufresne M."/>
            <person name="Freitag M."/>
            <person name="Grabherr M."/>
            <person name="Henrissat B."/>
            <person name="Houterman P.M."/>
            <person name="Kang S."/>
            <person name="Shim W.B."/>
            <person name="Woloshuk C."/>
            <person name="Xie X."/>
            <person name="Xu J.R."/>
            <person name="Antoniw J."/>
            <person name="Baker S.E."/>
            <person name="Bluhm B.H."/>
            <person name="Breakspear A."/>
            <person name="Brown D.W."/>
            <person name="Butchko R.A."/>
            <person name="Chapman S."/>
            <person name="Coulson R."/>
            <person name="Coutinho P.M."/>
            <person name="Danchin E.G."/>
            <person name="Diener A."/>
            <person name="Gale L.R."/>
            <person name="Gardiner D.M."/>
            <person name="Goff S."/>
            <person name="Hammond-Kosack K.E."/>
            <person name="Hilburn K."/>
            <person name="Hua-Van A."/>
            <person name="Jonkers W."/>
            <person name="Kazan K."/>
            <person name="Kodira C.D."/>
            <person name="Koehrsen M."/>
            <person name="Kumar L."/>
            <person name="Lee Y.H."/>
            <person name="Li L."/>
            <person name="Manners J.M."/>
            <person name="Miranda-Saavedra D."/>
            <person name="Mukherjee M."/>
            <person name="Park G."/>
            <person name="Park J."/>
            <person name="Park S.Y."/>
            <person name="Proctor R.H."/>
            <person name="Regev A."/>
            <person name="Ruiz-Roldan M.C."/>
            <person name="Sain D."/>
            <person name="Sakthikumar S."/>
            <person name="Sykes S."/>
            <person name="Schwartz D.C."/>
            <person name="Turgeon B.G."/>
            <person name="Wapinski I."/>
            <person name="Yoder O."/>
            <person name="Young S."/>
            <person name="Zeng Q."/>
            <person name="Zhou S."/>
            <person name="Galagan J."/>
            <person name="Cuomo C.A."/>
            <person name="Kistler H.C."/>
            <person name="Rep M."/>
        </authorList>
    </citation>
    <scope>NUCLEOTIDE SEQUENCE [LARGE SCALE GENOMIC DNA]</scope>
    <source>
        <strain evidence="10">4287</strain>
    </source>
</reference>
<dbReference type="InterPro" id="IPR033877">
    <property type="entry name" value="Frm2/Hbn1"/>
</dbReference>
<dbReference type="Pfam" id="PF00881">
    <property type="entry name" value="Nitroreductase"/>
    <property type="match status" value="1"/>
</dbReference>
<keyword evidence="4" id="KW-0963">Cytoplasm</keyword>
<dbReference type="RefSeq" id="XP_018256390.1">
    <property type="nucleotide sequence ID" value="XM_018396109.1"/>
</dbReference>
<dbReference type="GO" id="GO:0005634">
    <property type="term" value="C:nucleus"/>
    <property type="evidence" value="ECO:0007669"/>
    <property type="project" value="UniProtKB-SubCell"/>
</dbReference>
<dbReference type="OrthoDB" id="2138173at2759"/>
<evidence type="ECO:0000256" key="1">
    <source>
        <dbReference type="ARBA" id="ARBA00004123"/>
    </source>
</evidence>
<evidence type="ECO:0000313" key="9">
    <source>
        <dbReference type="EMBL" id="KNB17831.1"/>
    </source>
</evidence>
<dbReference type="InterPro" id="IPR029479">
    <property type="entry name" value="Nitroreductase"/>
</dbReference>
<dbReference type="EMBL" id="DS231723">
    <property type="protein sequence ID" value="KNB17831.1"/>
    <property type="molecule type" value="Genomic_DNA"/>
</dbReference>
<feature type="region of interest" description="Disordered" evidence="7">
    <location>
        <begin position="1"/>
        <end position="41"/>
    </location>
</feature>
<reference evidence="10" key="1">
    <citation type="submission" date="2007-04" db="EMBL/GenBank/DDBJ databases">
        <authorList>
            <consortium name="The Broad Institute Genome Sequencing Platform"/>
            <person name="Birren B."/>
            <person name="Lander E."/>
            <person name="Galagan J."/>
            <person name="Nusbaum C."/>
            <person name="Devon K."/>
            <person name="Ma L.-J."/>
            <person name="Jaffe D."/>
            <person name="Butler J."/>
            <person name="Alvarez P."/>
            <person name="Gnerre S."/>
            <person name="Grabherr M."/>
            <person name="Kleber M."/>
            <person name="Mauceli E."/>
            <person name="Brockman W."/>
            <person name="MacCallum I.A."/>
            <person name="Young S."/>
            <person name="LaButti K."/>
            <person name="DeCaprio D."/>
            <person name="Crawford M."/>
            <person name="Koehrsen M."/>
            <person name="Engels R."/>
            <person name="Montgomery P."/>
            <person name="Pearson M."/>
            <person name="Howarth C."/>
            <person name="Larson L."/>
            <person name="White J."/>
            <person name="O'Leary S."/>
            <person name="Kodira C."/>
            <person name="Zeng Q."/>
            <person name="Yandava C."/>
            <person name="Alvarado L."/>
            <person name="Kistler C."/>
            <person name="Shim W.-B."/>
            <person name="Kang S."/>
            <person name="Woloshuk C."/>
        </authorList>
    </citation>
    <scope>NUCLEOTIDE SEQUENCE</scope>
    <source>
        <strain evidence="10">4287</strain>
    </source>
</reference>
<evidence type="ECO:0000256" key="4">
    <source>
        <dbReference type="ARBA" id="ARBA00022490"/>
    </source>
</evidence>
<dbReference type="GeneID" id="28956605"/>
<dbReference type="AlphaFoldDB" id="A0A0J9W6B3"/>